<reference evidence="8 9" key="1">
    <citation type="submission" date="2024-03" db="EMBL/GenBank/DDBJ databases">
        <authorList>
            <person name="Martinez-Hernandez J."/>
        </authorList>
    </citation>
    <scope>NUCLEOTIDE SEQUENCE [LARGE SCALE GENOMIC DNA]</scope>
</reference>
<evidence type="ECO:0000256" key="7">
    <source>
        <dbReference type="SAM" id="MobiDB-lite"/>
    </source>
</evidence>
<dbReference type="GO" id="GO:0019722">
    <property type="term" value="P:calcium-mediated signaling"/>
    <property type="evidence" value="ECO:0007669"/>
    <property type="project" value="TreeGrafter"/>
</dbReference>
<dbReference type="EMBL" id="CAXHTB010000019">
    <property type="protein sequence ID" value="CAL0326805.1"/>
    <property type="molecule type" value="Genomic_DNA"/>
</dbReference>
<comment type="caution">
    <text evidence="8">The sequence shown here is derived from an EMBL/GenBank/DDBJ whole genome shotgun (WGS) entry which is preliminary data.</text>
</comment>
<dbReference type="GO" id="GO:0009506">
    <property type="term" value="C:plasmodesma"/>
    <property type="evidence" value="ECO:0007669"/>
    <property type="project" value="TreeGrafter"/>
</dbReference>
<dbReference type="GO" id="GO:0040008">
    <property type="term" value="P:regulation of growth"/>
    <property type="evidence" value="ECO:0007669"/>
    <property type="project" value="UniProtKB-ARBA"/>
</dbReference>
<evidence type="ECO:0000256" key="4">
    <source>
        <dbReference type="ARBA" id="ARBA00022702"/>
    </source>
</evidence>
<dbReference type="GO" id="GO:0005179">
    <property type="term" value="F:hormone activity"/>
    <property type="evidence" value="ECO:0007669"/>
    <property type="project" value="UniProtKB-KW"/>
</dbReference>
<dbReference type="Proteomes" id="UP001497480">
    <property type="component" value="Unassembled WGS sequence"/>
</dbReference>
<comment type="subcellular location">
    <subcellularLocation>
        <location evidence="1">Secreted</location>
    </subcellularLocation>
</comment>
<evidence type="ECO:0000313" key="9">
    <source>
        <dbReference type="Proteomes" id="UP001497480"/>
    </source>
</evidence>
<proteinExistence type="inferred from homology"/>
<dbReference type="GO" id="GO:0005576">
    <property type="term" value="C:extracellular region"/>
    <property type="evidence" value="ECO:0007669"/>
    <property type="project" value="UniProtKB-SubCell"/>
</dbReference>
<keyword evidence="6" id="KW-1015">Disulfide bond</keyword>
<protein>
    <submittedName>
        <fullName evidence="8">Uncharacterized protein</fullName>
    </submittedName>
</protein>
<name>A0AAV1XZ08_LUPLU</name>
<gene>
    <name evidence="8" type="ORF">LLUT_LOCUS27865</name>
</gene>
<evidence type="ECO:0000256" key="3">
    <source>
        <dbReference type="ARBA" id="ARBA00022525"/>
    </source>
</evidence>
<dbReference type="Pfam" id="PF05498">
    <property type="entry name" value="RALF"/>
    <property type="match status" value="1"/>
</dbReference>
<evidence type="ECO:0000256" key="5">
    <source>
        <dbReference type="ARBA" id="ARBA00022729"/>
    </source>
</evidence>
<accession>A0AAV1XZ08</accession>
<comment type="similarity">
    <text evidence="2">Belongs to the plant rapid alkalinization factor (RALF) family.</text>
</comment>
<keyword evidence="9" id="KW-1185">Reference proteome</keyword>
<feature type="region of interest" description="Disordered" evidence="7">
    <location>
        <begin position="76"/>
        <end position="148"/>
    </location>
</feature>
<evidence type="ECO:0000256" key="6">
    <source>
        <dbReference type="ARBA" id="ARBA00023157"/>
    </source>
</evidence>
<keyword evidence="4" id="KW-0372">Hormone</keyword>
<dbReference type="AlphaFoldDB" id="A0AAV1XZ08"/>
<evidence type="ECO:0000256" key="1">
    <source>
        <dbReference type="ARBA" id="ARBA00004613"/>
    </source>
</evidence>
<keyword evidence="3" id="KW-0964">Secreted</keyword>
<evidence type="ECO:0000313" key="8">
    <source>
        <dbReference type="EMBL" id="CAL0326805.1"/>
    </source>
</evidence>
<dbReference type="PANTHER" id="PTHR33136">
    <property type="entry name" value="RAPID ALKALINIZATION FACTOR-LIKE"/>
    <property type="match status" value="1"/>
</dbReference>
<dbReference type="InterPro" id="IPR008801">
    <property type="entry name" value="RALF"/>
</dbReference>
<sequence>MASNSITITKILTFFSYFMLLTLMHLSNTVFSFTSHSSDTCNGSIAACNQENELVMESEISRRFMEEQRRYISNGALKRDKPVCNGGGSGEAYSKTGGCLPPPSNPQSRGGTRSEALDSEIYEIDYRGPETHSSVPPPDHSHGLMGTY</sequence>
<dbReference type="PANTHER" id="PTHR33136:SF4">
    <property type="entry name" value="PROTEIN RALF-LIKE 32"/>
    <property type="match status" value="1"/>
</dbReference>
<evidence type="ECO:0000256" key="2">
    <source>
        <dbReference type="ARBA" id="ARBA00009178"/>
    </source>
</evidence>
<organism evidence="8 9">
    <name type="scientific">Lupinus luteus</name>
    <name type="common">European yellow lupine</name>
    <dbReference type="NCBI Taxonomy" id="3873"/>
    <lineage>
        <taxon>Eukaryota</taxon>
        <taxon>Viridiplantae</taxon>
        <taxon>Streptophyta</taxon>
        <taxon>Embryophyta</taxon>
        <taxon>Tracheophyta</taxon>
        <taxon>Spermatophyta</taxon>
        <taxon>Magnoliopsida</taxon>
        <taxon>eudicotyledons</taxon>
        <taxon>Gunneridae</taxon>
        <taxon>Pentapetalae</taxon>
        <taxon>rosids</taxon>
        <taxon>fabids</taxon>
        <taxon>Fabales</taxon>
        <taxon>Fabaceae</taxon>
        <taxon>Papilionoideae</taxon>
        <taxon>50 kb inversion clade</taxon>
        <taxon>genistoids sensu lato</taxon>
        <taxon>core genistoids</taxon>
        <taxon>Genisteae</taxon>
        <taxon>Lupinus</taxon>
    </lineage>
</organism>
<keyword evidence="5" id="KW-0732">Signal</keyword>